<proteinExistence type="inferred from homology"/>
<comment type="similarity">
    <text evidence="1">Belongs to the RuvC family.</text>
</comment>
<evidence type="ECO:0000256" key="11">
    <source>
        <dbReference type="ARBA" id="ARBA00023204"/>
    </source>
</evidence>
<dbReference type="PANTHER" id="PTHR30194:SF3">
    <property type="entry name" value="CROSSOVER JUNCTION ENDODEOXYRIBONUCLEASE RUVC"/>
    <property type="match status" value="1"/>
</dbReference>
<evidence type="ECO:0000256" key="2">
    <source>
        <dbReference type="ARBA" id="ARBA00022490"/>
    </source>
</evidence>
<dbReference type="CDD" id="cd16962">
    <property type="entry name" value="RuvC"/>
    <property type="match status" value="1"/>
</dbReference>
<evidence type="ECO:0000256" key="10">
    <source>
        <dbReference type="ARBA" id="ARBA00023172"/>
    </source>
</evidence>
<evidence type="ECO:0000313" key="12">
    <source>
        <dbReference type="EMBL" id="GEK57144.1"/>
    </source>
</evidence>
<keyword evidence="2" id="KW-0963">Cytoplasm</keyword>
<evidence type="ECO:0000256" key="4">
    <source>
        <dbReference type="ARBA" id="ARBA00022723"/>
    </source>
</evidence>
<evidence type="ECO:0000256" key="1">
    <source>
        <dbReference type="ARBA" id="ARBA00009518"/>
    </source>
</evidence>
<gene>
    <name evidence="12" type="ORF">MHA01_00490</name>
</gene>
<accession>A0A510Y1I5</accession>
<dbReference type="InterPro" id="IPR020563">
    <property type="entry name" value="X-over_junc_endoDNase_Mg_BS"/>
</dbReference>
<dbReference type="RefSeq" id="WP_094907770.1">
    <property type="nucleotide sequence ID" value="NZ_BJUN01000001.1"/>
</dbReference>
<dbReference type="EMBL" id="BJUN01000001">
    <property type="protein sequence ID" value="GEK57144.1"/>
    <property type="molecule type" value="Genomic_DNA"/>
</dbReference>
<evidence type="ECO:0000256" key="5">
    <source>
        <dbReference type="ARBA" id="ARBA00022759"/>
    </source>
</evidence>
<dbReference type="Proteomes" id="UP000321051">
    <property type="component" value="Unassembled WGS sequence"/>
</dbReference>
<protein>
    <submittedName>
        <fullName evidence="12">Uncharacterized protein</fullName>
    </submittedName>
</protein>
<keyword evidence="8" id="KW-0460">Magnesium</keyword>
<dbReference type="AlphaFoldDB" id="A0A510Y1I5"/>
<dbReference type="InterPro" id="IPR012337">
    <property type="entry name" value="RNaseH-like_sf"/>
</dbReference>
<organism evidence="12 13">
    <name type="scientific">Marinococcus halophilus</name>
    <dbReference type="NCBI Taxonomy" id="1371"/>
    <lineage>
        <taxon>Bacteria</taxon>
        <taxon>Bacillati</taxon>
        <taxon>Bacillota</taxon>
        <taxon>Bacilli</taxon>
        <taxon>Bacillales</taxon>
        <taxon>Bacillaceae</taxon>
        <taxon>Marinococcus</taxon>
    </lineage>
</organism>
<evidence type="ECO:0000256" key="6">
    <source>
        <dbReference type="ARBA" id="ARBA00022763"/>
    </source>
</evidence>
<dbReference type="OrthoDB" id="9757607at2"/>
<keyword evidence="13" id="KW-1185">Reference proteome</keyword>
<evidence type="ECO:0000256" key="7">
    <source>
        <dbReference type="ARBA" id="ARBA00022801"/>
    </source>
</evidence>
<evidence type="ECO:0000256" key="9">
    <source>
        <dbReference type="ARBA" id="ARBA00023125"/>
    </source>
</evidence>
<keyword evidence="7" id="KW-0378">Hydrolase</keyword>
<evidence type="ECO:0000256" key="8">
    <source>
        <dbReference type="ARBA" id="ARBA00022842"/>
    </source>
</evidence>
<dbReference type="PROSITE" id="PS01321">
    <property type="entry name" value="RUVC"/>
    <property type="match status" value="1"/>
</dbReference>
<dbReference type="PRINTS" id="PR00696">
    <property type="entry name" value="RSOLVASERUVC"/>
</dbReference>
<keyword evidence="11" id="KW-0234">DNA repair</keyword>
<keyword evidence="10" id="KW-0233">DNA recombination</keyword>
<sequence>MNEIFVLGLDVSMNSTGWAVIGVKGQDVRLVDSGIVKANDKKPHGERLTKQRESFENILKEYKIKYVARESGFTRHKKATQALFKAYGVAEEYFSKMGLVEYAASTIKKVVTGSGSASKSEVEQAIEVELNLPEDFVFQSNDESDAMGVALTLVYKKDLQEGSI</sequence>
<keyword evidence="9" id="KW-0238">DNA-binding</keyword>
<comment type="caution">
    <text evidence="12">The sequence shown here is derived from an EMBL/GenBank/DDBJ whole genome shotgun (WGS) entry which is preliminary data.</text>
</comment>
<dbReference type="GO" id="GO:0006281">
    <property type="term" value="P:DNA repair"/>
    <property type="evidence" value="ECO:0007669"/>
    <property type="project" value="UniProtKB-KW"/>
</dbReference>
<dbReference type="GO" id="GO:0046872">
    <property type="term" value="F:metal ion binding"/>
    <property type="evidence" value="ECO:0007669"/>
    <property type="project" value="UniProtKB-KW"/>
</dbReference>
<dbReference type="InterPro" id="IPR036397">
    <property type="entry name" value="RNaseH_sf"/>
</dbReference>
<reference evidence="12 13" key="1">
    <citation type="submission" date="2019-07" db="EMBL/GenBank/DDBJ databases">
        <title>Whole genome shotgun sequence of Marinococcus halophilus NBRC 102359.</title>
        <authorList>
            <person name="Hosoyama A."/>
            <person name="Uohara A."/>
            <person name="Ohji S."/>
            <person name="Ichikawa N."/>
        </authorList>
    </citation>
    <scope>NUCLEOTIDE SEQUENCE [LARGE SCALE GENOMIC DNA]</scope>
    <source>
        <strain evidence="12 13">NBRC 102359</strain>
    </source>
</reference>
<dbReference type="Pfam" id="PF02075">
    <property type="entry name" value="RuvC"/>
    <property type="match status" value="1"/>
</dbReference>
<name>A0A510Y1I5_MARHA</name>
<dbReference type="InterPro" id="IPR002176">
    <property type="entry name" value="X-over_junc_endoDNase_RuvC"/>
</dbReference>
<evidence type="ECO:0000313" key="13">
    <source>
        <dbReference type="Proteomes" id="UP000321051"/>
    </source>
</evidence>
<dbReference type="SUPFAM" id="SSF53098">
    <property type="entry name" value="Ribonuclease H-like"/>
    <property type="match status" value="1"/>
</dbReference>
<dbReference type="GO" id="GO:0003677">
    <property type="term" value="F:DNA binding"/>
    <property type="evidence" value="ECO:0007669"/>
    <property type="project" value="UniProtKB-KW"/>
</dbReference>
<keyword evidence="6" id="KW-0227">DNA damage</keyword>
<dbReference type="PANTHER" id="PTHR30194">
    <property type="entry name" value="CROSSOVER JUNCTION ENDODEOXYRIBONUCLEASE RUVC"/>
    <property type="match status" value="1"/>
</dbReference>
<keyword evidence="4" id="KW-0479">Metal-binding</keyword>
<evidence type="ECO:0000256" key="3">
    <source>
        <dbReference type="ARBA" id="ARBA00022722"/>
    </source>
</evidence>
<dbReference type="GO" id="GO:0008821">
    <property type="term" value="F:crossover junction DNA endonuclease activity"/>
    <property type="evidence" value="ECO:0007669"/>
    <property type="project" value="InterPro"/>
</dbReference>
<dbReference type="GO" id="GO:0006310">
    <property type="term" value="P:DNA recombination"/>
    <property type="evidence" value="ECO:0007669"/>
    <property type="project" value="UniProtKB-KW"/>
</dbReference>
<keyword evidence="3" id="KW-0540">Nuclease</keyword>
<dbReference type="Gene3D" id="3.30.420.10">
    <property type="entry name" value="Ribonuclease H-like superfamily/Ribonuclease H"/>
    <property type="match status" value="1"/>
</dbReference>
<keyword evidence="5" id="KW-0255">Endonuclease</keyword>